<dbReference type="SMART" id="SM00387">
    <property type="entry name" value="HATPase_c"/>
    <property type="match status" value="1"/>
</dbReference>
<sequence length="881" mass="99198">MACTSTRPSPASPSAVPVEADAGELQARCRFLEAENRKLKRINAALIERVESVHSRGDDAYAAFQHSVVLAEQVRERTDALNQAMAELKSSNQLLSDARLRAETAHQHLIDAIESISDGFVLFDREQRIVLFNSRFKSFWAHTRARIGSGTRLAEIKRLSKSTGLVVEEQRGKEGEHMLYRLRDGRWVQVSERPTREGGLVILYTDITEVKQNETLRREQALAQKSRLLQRAVDNLSQGMAMVNAEGQLELWNHRFLDLCGLAPINAHRPFAEVMADSELALLTPDSRDASGQPIEELEQRLFDGRMLEVRTHALPAGGFVNTFTDITERYRHAEALSESERWIRLITDHVPALIAYLSSELVYEFTNKVYEQWYCWPRGAMLGQSLRAVHSEEHCRRLEPYIERAMSGESVTFEFAETNHNGQERYMLRSYVPNRQASGEVVGIFVLIRDITERRRTAEALHQAYQHLEQRVRERTAELTTVNQQLRREIDERTQMAARLREAKGEAEQANLSKTKFLAAVSHDLLQPLNAARLFTSALLEKRELAGSAALVRNVSNSLEDVESLLGTLVDISKLDAGVIKPDIAPFAVSELLENLAAEYHQIAGSEGLRLDYLPSSALVRSDIQLLARILRNLLSNAIRYTGSGRILLGCRRRRQSLSIEVWDTGIGIAEDKLGEIFQEFKRGEAGQRKQDRGLGLGLAIVDKIARMLGHRIRVASRLGKGSMFAVEVPLTTRAPRARVIHDTSDLLLERLRGSRIWVLDNDAAICAGMRTLLEGWGCQVVTALSEEDLARQVDNYHAEADLLIADYHLDDERNGVDAVAQINARRSTPLPALMITANYSNELKQQMRELGHTLMHKPVRPMKLKTAISHLLERGGQEG</sequence>
<dbReference type="InterPro" id="IPR004358">
    <property type="entry name" value="Sig_transdc_His_kin-like_C"/>
</dbReference>
<evidence type="ECO:0000256" key="7">
    <source>
        <dbReference type="SAM" id="Coils"/>
    </source>
</evidence>
<accession>A0ABV3YZ13</accession>
<gene>
    <name evidence="12" type="primary">nahK</name>
    <name evidence="12" type="ORF">AB5S05_21265</name>
</gene>
<comment type="catalytic activity">
    <reaction evidence="1">
        <text>ATP + protein L-histidine = ADP + protein N-phospho-L-histidine.</text>
        <dbReference type="EC" id="2.7.13.3"/>
    </reaction>
</comment>
<keyword evidence="5 12" id="KW-0418">Kinase</keyword>
<dbReference type="Pfam" id="PF00072">
    <property type="entry name" value="Response_reg"/>
    <property type="match status" value="1"/>
</dbReference>
<dbReference type="Pfam" id="PF02518">
    <property type="entry name" value="HATPase_c"/>
    <property type="match status" value="1"/>
</dbReference>
<dbReference type="Proteomes" id="UP001560296">
    <property type="component" value="Unassembled WGS sequence"/>
</dbReference>
<name>A0ABV3YZ13_9PSED</name>
<dbReference type="InterPro" id="IPR011006">
    <property type="entry name" value="CheY-like_superfamily"/>
</dbReference>
<dbReference type="InterPro" id="IPR003594">
    <property type="entry name" value="HATPase_dom"/>
</dbReference>
<dbReference type="InterPro" id="IPR000700">
    <property type="entry name" value="PAS-assoc_C"/>
</dbReference>
<dbReference type="PRINTS" id="PR00344">
    <property type="entry name" value="BCTRLSENSOR"/>
</dbReference>
<evidence type="ECO:0000256" key="3">
    <source>
        <dbReference type="ARBA" id="ARBA00022553"/>
    </source>
</evidence>
<dbReference type="EC" id="2.7.13.3" evidence="2"/>
<dbReference type="PROSITE" id="PS50113">
    <property type="entry name" value="PAC"/>
    <property type="match status" value="1"/>
</dbReference>
<dbReference type="PROSITE" id="PS50112">
    <property type="entry name" value="PAS"/>
    <property type="match status" value="1"/>
</dbReference>
<dbReference type="SMART" id="SM00091">
    <property type="entry name" value="PAS"/>
    <property type="match status" value="3"/>
</dbReference>
<evidence type="ECO:0000259" key="11">
    <source>
        <dbReference type="PROSITE" id="PS50113"/>
    </source>
</evidence>
<dbReference type="InterPro" id="IPR001610">
    <property type="entry name" value="PAC"/>
</dbReference>
<feature type="domain" description="Histidine kinase" evidence="8">
    <location>
        <begin position="521"/>
        <end position="734"/>
    </location>
</feature>
<reference evidence="12 13" key="1">
    <citation type="submission" date="2024-07" db="EMBL/GenBank/DDBJ databases">
        <authorList>
            <person name="Li M."/>
        </authorList>
    </citation>
    <scope>NUCLEOTIDE SEQUENCE [LARGE SCALE GENOMIC DNA]</scope>
    <source>
        <strain evidence="12 13">25A3E</strain>
    </source>
</reference>
<feature type="domain" description="PAC" evidence="11">
    <location>
        <begin position="412"/>
        <end position="464"/>
    </location>
</feature>
<dbReference type="NCBIfam" id="NF041831">
    <property type="entry name" value="NO_HK_NahK"/>
    <property type="match status" value="1"/>
</dbReference>
<protein>
    <recommendedName>
        <fullName evidence="2">histidine kinase</fullName>
        <ecNumber evidence="2">2.7.13.3</ecNumber>
    </recommendedName>
</protein>
<evidence type="ECO:0000256" key="2">
    <source>
        <dbReference type="ARBA" id="ARBA00012438"/>
    </source>
</evidence>
<dbReference type="SMART" id="SM00086">
    <property type="entry name" value="PAC"/>
    <property type="match status" value="1"/>
</dbReference>
<dbReference type="PROSITE" id="PS50109">
    <property type="entry name" value="HIS_KIN"/>
    <property type="match status" value="1"/>
</dbReference>
<dbReference type="SUPFAM" id="SSF52172">
    <property type="entry name" value="CheY-like"/>
    <property type="match status" value="1"/>
</dbReference>
<dbReference type="SMART" id="SM00388">
    <property type="entry name" value="HisKA"/>
    <property type="match status" value="1"/>
</dbReference>
<feature type="coiled-coil region" evidence="7">
    <location>
        <begin position="459"/>
        <end position="504"/>
    </location>
</feature>
<dbReference type="InterPro" id="IPR036097">
    <property type="entry name" value="HisK_dim/P_sf"/>
</dbReference>
<dbReference type="InterPro" id="IPR013656">
    <property type="entry name" value="PAS_4"/>
</dbReference>
<dbReference type="PANTHER" id="PTHR43047:SF9">
    <property type="entry name" value="HISTIDINE KINASE"/>
    <property type="match status" value="1"/>
</dbReference>
<dbReference type="CDD" id="cd00130">
    <property type="entry name" value="PAS"/>
    <property type="match status" value="1"/>
</dbReference>
<dbReference type="CDD" id="cd00156">
    <property type="entry name" value="REC"/>
    <property type="match status" value="1"/>
</dbReference>
<dbReference type="PANTHER" id="PTHR43047">
    <property type="entry name" value="TWO-COMPONENT HISTIDINE PROTEIN KINASE"/>
    <property type="match status" value="1"/>
</dbReference>
<dbReference type="InterPro" id="IPR035965">
    <property type="entry name" value="PAS-like_dom_sf"/>
</dbReference>
<evidence type="ECO:0000259" key="10">
    <source>
        <dbReference type="PROSITE" id="PS50112"/>
    </source>
</evidence>
<dbReference type="EMBL" id="JBFTEG010000031">
    <property type="protein sequence ID" value="MEX6504580.1"/>
    <property type="molecule type" value="Genomic_DNA"/>
</dbReference>
<evidence type="ECO:0000256" key="4">
    <source>
        <dbReference type="ARBA" id="ARBA00022679"/>
    </source>
</evidence>
<evidence type="ECO:0000256" key="6">
    <source>
        <dbReference type="PROSITE-ProRule" id="PRU00169"/>
    </source>
</evidence>
<feature type="domain" description="Response regulatory" evidence="9">
    <location>
        <begin position="757"/>
        <end position="874"/>
    </location>
</feature>
<evidence type="ECO:0000259" key="8">
    <source>
        <dbReference type="PROSITE" id="PS50109"/>
    </source>
</evidence>
<evidence type="ECO:0000256" key="1">
    <source>
        <dbReference type="ARBA" id="ARBA00000085"/>
    </source>
</evidence>
<dbReference type="InterPro" id="IPR036890">
    <property type="entry name" value="HATPase_C_sf"/>
</dbReference>
<dbReference type="NCBIfam" id="TIGR00229">
    <property type="entry name" value="sensory_box"/>
    <property type="match status" value="1"/>
</dbReference>
<feature type="coiled-coil region" evidence="7">
    <location>
        <begin position="22"/>
        <end position="101"/>
    </location>
</feature>
<evidence type="ECO:0000256" key="5">
    <source>
        <dbReference type="ARBA" id="ARBA00022777"/>
    </source>
</evidence>
<proteinExistence type="predicted"/>
<keyword evidence="13" id="KW-1185">Reference proteome</keyword>
<dbReference type="Gene3D" id="1.10.287.130">
    <property type="match status" value="1"/>
</dbReference>
<evidence type="ECO:0000313" key="12">
    <source>
        <dbReference type="EMBL" id="MEX6504580.1"/>
    </source>
</evidence>
<keyword evidence="7" id="KW-0175">Coiled coil</keyword>
<dbReference type="SUPFAM" id="SSF47384">
    <property type="entry name" value="Homodimeric domain of signal transducing histidine kinase"/>
    <property type="match status" value="1"/>
</dbReference>
<dbReference type="SUPFAM" id="SSF55785">
    <property type="entry name" value="PYP-like sensor domain (PAS domain)"/>
    <property type="match status" value="3"/>
</dbReference>
<dbReference type="InterPro" id="IPR005467">
    <property type="entry name" value="His_kinase_dom"/>
</dbReference>
<organism evidence="12 13">
    <name type="scientific">Pseudomonas zhanjiangensis</name>
    <dbReference type="NCBI Taxonomy" id="3239015"/>
    <lineage>
        <taxon>Bacteria</taxon>
        <taxon>Pseudomonadati</taxon>
        <taxon>Pseudomonadota</taxon>
        <taxon>Gammaproteobacteria</taxon>
        <taxon>Pseudomonadales</taxon>
        <taxon>Pseudomonadaceae</taxon>
        <taxon>Pseudomonas</taxon>
    </lineage>
</organism>
<dbReference type="Pfam" id="PF08448">
    <property type="entry name" value="PAS_4"/>
    <property type="match status" value="1"/>
</dbReference>
<dbReference type="Gene3D" id="3.40.50.2300">
    <property type="match status" value="1"/>
</dbReference>
<dbReference type="InterPro" id="IPR003661">
    <property type="entry name" value="HisK_dim/P_dom"/>
</dbReference>
<dbReference type="CDD" id="cd00082">
    <property type="entry name" value="HisKA"/>
    <property type="match status" value="1"/>
</dbReference>
<dbReference type="InterPro" id="IPR000014">
    <property type="entry name" value="PAS"/>
</dbReference>
<dbReference type="InterPro" id="IPR001789">
    <property type="entry name" value="Sig_transdc_resp-reg_receiver"/>
</dbReference>
<keyword evidence="3 6" id="KW-0597">Phosphoprotein</keyword>
<dbReference type="GO" id="GO:0016301">
    <property type="term" value="F:kinase activity"/>
    <property type="evidence" value="ECO:0007669"/>
    <property type="project" value="UniProtKB-KW"/>
</dbReference>
<keyword evidence="4" id="KW-0808">Transferase</keyword>
<dbReference type="SUPFAM" id="SSF55874">
    <property type="entry name" value="ATPase domain of HSP90 chaperone/DNA topoisomerase II/histidine kinase"/>
    <property type="match status" value="1"/>
</dbReference>
<dbReference type="PROSITE" id="PS50110">
    <property type="entry name" value="RESPONSE_REGULATORY"/>
    <property type="match status" value="1"/>
</dbReference>
<dbReference type="Gene3D" id="3.30.565.10">
    <property type="entry name" value="Histidine kinase-like ATPase, C-terminal domain"/>
    <property type="match status" value="1"/>
</dbReference>
<evidence type="ECO:0000259" key="9">
    <source>
        <dbReference type="PROSITE" id="PS50110"/>
    </source>
</evidence>
<dbReference type="Pfam" id="PF12860">
    <property type="entry name" value="PAS_7"/>
    <property type="match status" value="2"/>
</dbReference>
<feature type="domain" description="PAS" evidence="10">
    <location>
        <begin position="225"/>
        <end position="264"/>
    </location>
</feature>
<dbReference type="SMART" id="SM00448">
    <property type="entry name" value="REC"/>
    <property type="match status" value="1"/>
</dbReference>
<dbReference type="Pfam" id="PF00512">
    <property type="entry name" value="HisKA"/>
    <property type="match status" value="1"/>
</dbReference>
<dbReference type="Gene3D" id="3.30.450.20">
    <property type="entry name" value="PAS domain"/>
    <property type="match status" value="3"/>
</dbReference>
<feature type="modified residue" description="4-aspartylphosphate" evidence="6">
    <location>
        <position position="808"/>
    </location>
</feature>
<dbReference type="RefSeq" id="WP_369289511.1">
    <property type="nucleotide sequence ID" value="NZ_JBFTEG010000031.1"/>
</dbReference>
<comment type="caution">
    <text evidence="12">The sequence shown here is derived from an EMBL/GenBank/DDBJ whole genome shotgun (WGS) entry which is preliminary data.</text>
</comment>
<evidence type="ECO:0000313" key="13">
    <source>
        <dbReference type="Proteomes" id="UP001560296"/>
    </source>
</evidence>
<dbReference type="NCBIfam" id="NF041832">
    <property type="entry name" value="near_NosP_CTERM"/>
    <property type="match status" value="1"/>
</dbReference>